<feature type="transmembrane region" description="Helical" evidence="1">
    <location>
        <begin position="364"/>
        <end position="387"/>
    </location>
</feature>
<evidence type="ECO:0000256" key="1">
    <source>
        <dbReference type="SAM" id="Phobius"/>
    </source>
</evidence>
<keyword evidence="1" id="KW-0472">Membrane</keyword>
<dbReference type="AlphaFoldDB" id="A0A1D2MC41"/>
<dbReference type="PANTHER" id="PTHR12127">
    <property type="entry name" value="MUCOLIPIN"/>
    <property type="match status" value="1"/>
</dbReference>
<dbReference type="OMA" id="QECKDWN"/>
<dbReference type="PANTHER" id="PTHR12127:SF7">
    <property type="entry name" value="SD02261P"/>
    <property type="match status" value="1"/>
</dbReference>
<dbReference type="CDD" id="cd21050">
    <property type="entry name" value="ELD_TRPML"/>
    <property type="match status" value="1"/>
</dbReference>
<dbReference type="InterPro" id="IPR049134">
    <property type="entry name" value="MCLN_ECD"/>
</dbReference>
<accession>A0A1D2MC41</accession>
<sequence>MDFSENQAETATRLHFMKLKEIQLKLLLYFMNPLEKWIIRRKFPLKLAIQLLKTVFVTFQLCVFATYRSADVNYTYDNKITFSHLFLKDWDSSLEVLSFPPSTGPLAVYKQDTFFEFLDFAINAHTNVQEAAIGSYSYDTLDGVNASIKFCLDRYSNRKTLEFNKALEFNKGTNTSCINISGASPNFSSKEFFLNNNFTISFVNLLEAHLLFTLKTVRFRDLGPFKSPDCFRFDVDITFNNRGHDGQLLVKLEAPITRLQCKASKEFKEDSRLEKFGRSGVNYIVIVLCTSSFFLCCRAIYRARQLKRESIIFFKTMRNCEMTTNDQLKFVNFWYVLIIMNDILIVFGSALKESIENKQLTGDAWNFCSLLLGIGNLFMWMGILRYLGLFRSYNILILTLKHATPDVLRFLLYTILLYAGFTFSGWLILGPYNIKHSRRHRMLCDINGDAVKLLDVIRSSCGD</sequence>
<feature type="transmembrane region" description="Helical" evidence="1">
    <location>
        <begin position="333"/>
        <end position="352"/>
    </location>
</feature>
<dbReference type="STRING" id="48709.A0A1D2MC41"/>
<dbReference type="GO" id="GO:0072345">
    <property type="term" value="F:NAADP-sensitive calcium-release channel activity"/>
    <property type="evidence" value="ECO:0007669"/>
    <property type="project" value="TreeGrafter"/>
</dbReference>
<keyword evidence="4" id="KW-1185">Reference proteome</keyword>
<evidence type="ECO:0000259" key="2">
    <source>
        <dbReference type="Pfam" id="PF21381"/>
    </source>
</evidence>
<dbReference type="Pfam" id="PF21381">
    <property type="entry name" value="MCLN_ECD"/>
    <property type="match status" value="1"/>
</dbReference>
<feature type="domain" description="Mucolipin extracytosolic" evidence="2">
    <location>
        <begin position="72"/>
        <end position="262"/>
    </location>
</feature>
<dbReference type="InterPro" id="IPR039031">
    <property type="entry name" value="Mucolipin"/>
</dbReference>
<dbReference type="GO" id="GO:0005765">
    <property type="term" value="C:lysosomal membrane"/>
    <property type="evidence" value="ECO:0007669"/>
    <property type="project" value="TreeGrafter"/>
</dbReference>
<feature type="transmembrane region" description="Helical" evidence="1">
    <location>
        <begin position="281"/>
        <end position="301"/>
    </location>
</feature>
<keyword evidence="1" id="KW-0812">Transmembrane</keyword>
<feature type="transmembrane region" description="Helical" evidence="1">
    <location>
        <begin position="407"/>
        <end position="429"/>
    </location>
</feature>
<comment type="caution">
    <text evidence="3">The sequence shown here is derived from an EMBL/GenBank/DDBJ whole genome shotgun (WGS) entry which is preliminary data.</text>
</comment>
<protein>
    <submittedName>
        <fullName evidence="3">Mucolipin-3</fullName>
    </submittedName>
</protein>
<keyword evidence="1" id="KW-1133">Transmembrane helix</keyword>
<evidence type="ECO:0000313" key="4">
    <source>
        <dbReference type="Proteomes" id="UP000094527"/>
    </source>
</evidence>
<dbReference type="OrthoDB" id="263481at2759"/>
<dbReference type="EMBL" id="LJIJ01001956">
    <property type="protein sequence ID" value="ODM90454.1"/>
    <property type="molecule type" value="Genomic_DNA"/>
</dbReference>
<evidence type="ECO:0000313" key="3">
    <source>
        <dbReference type="EMBL" id="ODM90454.1"/>
    </source>
</evidence>
<organism evidence="3 4">
    <name type="scientific">Orchesella cincta</name>
    <name type="common">Springtail</name>
    <name type="synonym">Podura cincta</name>
    <dbReference type="NCBI Taxonomy" id="48709"/>
    <lineage>
        <taxon>Eukaryota</taxon>
        <taxon>Metazoa</taxon>
        <taxon>Ecdysozoa</taxon>
        <taxon>Arthropoda</taxon>
        <taxon>Hexapoda</taxon>
        <taxon>Collembola</taxon>
        <taxon>Entomobryomorpha</taxon>
        <taxon>Entomobryoidea</taxon>
        <taxon>Orchesellidae</taxon>
        <taxon>Orchesellinae</taxon>
        <taxon>Orchesella</taxon>
    </lineage>
</organism>
<dbReference type="Proteomes" id="UP000094527">
    <property type="component" value="Unassembled WGS sequence"/>
</dbReference>
<name>A0A1D2MC41_ORCCI</name>
<gene>
    <name evidence="3" type="ORF">Ocin01_16228</name>
</gene>
<reference evidence="3 4" key="1">
    <citation type="journal article" date="2016" name="Genome Biol. Evol.">
        <title>Gene Family Evolution Reflects Adaptation to Soil Environmental Stressors in the Genome of the Collembolan Orchesella cincta.</title>
        <authorList>
            <person name="Faddeeva-Vakhrusheva A."/>
            <person name="Derks M.F."/>
            <person name="Anvar S.Y."/>
            <person name="Agamennone V."/>
            <person name="Suring W."/>
            <person name="Smit S."/>
            <person name="van Straalen N.M."/>
            <person name="Roelofs D."/>
        </authorList>
    </citation>
    <scope>NUCLEOTIDE SEQUENCE [LARGE SCALE GENOMIC DNA]</scope>
    <source>
        <tissue evidence="3">Mixed pool</tissue>
    </source>
</reference>
<proteinExistence type="predicted"/>
<dbReference type="GO" id="GO:0005886">
    <property type="term" value="C:plasma membrane"/>
    <property type="evidence" value="ECO:0007669"/>
    <property type="project" value="TreeGrafter"/>
</dbReference>